<proteinExistence type="predicted"/>
<comment type="caution">
    <text evidence="2">The sequence shown here is derived from an EMBL/GenBank/DDBJ whole genome shotgun (WGS) entry which is preliminary data.</text>
</comment>
<reference evidence="2 3" key="1">
    <citation type="submission" date="2023-07" db="EMBL/GenBank/DDBJ databases">
        <title>Sequencing the genomes of 1000 actinobacteria strains.</title>
        <authorList>
            <person name="Klenk H.-P."/>
        </authorList>
    </citation>
    <scope>NUCLEOTIDE SEQUENCE [LARGE SCALE GENOMIC DNA]</scope>
    <source>
        <strain evidence="2 3">DSM 102162</strain>
    </source>
</reference>
<organism evidence="2 3">
    <name type="scientific">Arcanobacterium wilhelmae</name>
    <dbReference type="NCBI Taxonomy" id="1803177"/>
    <lineage>
        <taxon>Bacteria</taxon>
        <taxon>Bacillati</taxon>
        <taxon>Actinomycetota</taxon>
        <taxon>Actinomycetes</taxon>
        <taxon>Actinomycetales</taxon>
        <taxon>Actinomycetaceae</taxon>
        <taxon>Arcanobacterium</taxon>
    </lineage>
</organism>
<sequence>MSFLLTGLLLAALATLGVPMPRLLFATPFYIAVVANARHDFLTSTLRVAWSNAAIIIALISATVNPFPLSGLAWGIGLAAGVGVTSFLSGGRLIGMGDARLLAALAVWQGSVAPERVWWTICIALFVQVVALAVKAITSGVRFTDTLPFGPALVAGCACTDLFA</sequence>
<protein>
    <submittedName>
        <fullName evidence="2">Prepilin signal peptidase PulO-like enzyme (Type II secretory pathway)</fullName>
    </submittedName>
</protein>
<dbReference type="EMBL" id="JAUSQW010000001">
    <property type="protein sequence ID" value="MDP9800038.1"/>
    <property type="molecule type" value="Genomic_DNA"/>
</dbReference>
<keyword evidence="3" id="KW-1185">Reference proteome</keyword>
<feature type="transmembrane region" description="Helical" evidence="1">
    <location>
        <begin position="50"/>
        <end position="69"/>
    </location>
</feature>
<keyword evidence="1" id="KW-0812">Transmembrane</keyword>
<gene>
    <name evidence="2" type="ORF">J2S49_000114</name>
</gene>
<keyword evidence="1" id="KW-1133">Transmembrane helix</keyword>
<evidence type="ECO:0000256" key="1">
    <source>
        <dbReference type="SAM" id="Phobius"/>
    </source>
</evidence>
<evidence type="ECO:0000313" key="3">
    <source>
        <dbReference type="Proteomes" id="UP001235966"/>
    </source>
</evidence>
<accession>A0ABT9N8K9</accession>
<feature type="transmembrane region" description="Helical" evidence="1">
    <location>
        <begin position="76"/>
        <end position="97"/>
    </location>
</feature>
<feature type="transmembrane region" description="Helical" evidence="1">
    <location>
        <begin position="117"/>
        <end position="134"/>
    </location>
</feature>
<dbReference type="RefSeq" id="WP_278057479.1">
    <property type="nucleotide sequence ID" value="NZ_CP121247.1"/>
</dbReference>
<dbReference type="Proteomes" id="UP001235966">
    <property type="component" value="Unassembled WGS sequence"/>
</dbReference>
<keyword evidence="1" id="KW-0472">Membrane</keyword>
<name>A0ABT9N8K9_9ACTO</name>
<evidence type="ECO:0000313" key="2">
    <source>
        <dbReference type="EMBL" id="MDP9800038.1"/>
    </source>
</evidence>